<dbReference type="RefSeq" id="WP_158894661.1">
    <property type="nucleotide sequence ID" value="NZ_BBNO01000007.1"/>
</dbReference>
<accession>A0A0P4RDX9</accession>
<comment type="caution">
    <text evidence="1">The sequence shown here is derived from an EMBL/GenBank/DDBJ whole genome shotgun (WGS) entry which is preliminary data.</text>
</comment>
<reference evidence="1 2" key="2">
    <citation type="journal article" date="2015" name="Stand. Genomic Sci.">
        <title>Draft genome sequence of marine-derived Streptomyces sp. TP-A0598, a producer of anti-MRSA antibiotic lydicamycins.</title>
        <authorList>
            <person name="Komaki H."/>
            <person name="Ichikawa N."/>
            <person name="Hosoyama A."/>
            <person name="Fujita N."/>
            <person name="Igarashi Y."/>
        </authorList>
    </citation>
    <scope>NUCLEOTIDE SEQUENCE [LARGE SCALE GENOMIC DNA]</scope>
    <source>
        <strain evidence="1 2">NBRC 110027</strain>
    </source>
</reference>
<evidence type="ECO:0000313" key="2">
    <source>
        <dbReference type="Proteomes" id="UP000048965"/>
    </source>
</evidence>
<evidence type="ECO:0000313" key="1">
    <source>
        <dbReference type="EMBL" id="GAO10974.1"/>
    </source>
</evidence>
<dbReference type="OrthoDB" id="571920at2"/>
<sequence length="130" mass="13972">MTDAGRLAYLPVPVSVDQKFADRLEASGRPESRYRFTGPCAEGGCPQWTGSACDVIDHLLDEPDEAERARLRLATADEDRSLPTCGIRRDCRWFSQRGAAACAACPAVVADVGGTATYRSIHNRGAATSL</sequence>
<reference evidence="2" key="1">
    <citation type="submission" date="2014-09" db="EMBL/GenBank/DDBJ databases">
        <title>Whole genome shotgun sequence of Streptomyces sp. NBRC 110027.</title>
        <authorList>
            <person name="Komaki H."/>
            <person name="Ichikawa N."/>
            <person name="Katano-Makiyama Y."/>
            <person name="Hosoyama A."/>
            <person name="Hashimoto M."/>
            <person name="Uohara A."/>
            <person name="Kitahashi Y."/>
            <person name="Ohji S."/>
            <person name="Kimura A."/>
            <person name="Yamazoe A."/>
            <person name="Igarashi Y."/>
            <person name="Fujita N."/>
        </authorList>
    </citation>
    <scope>NUCLEOTIDE SEQUENCE [LARGE SCALE GENOMIC DNA]</scope>
    <source>
        <strain evidence="2">NBRC 110027</strain>
    </source>
</reference>
<dbReference type="EMBL" id="BBNO01000007">
    <property type="protein sequence ID" value="GAO10974.1"/>
    <property type="molecule type" value="Genomic_DNA"/>
</dbReference>
<organism evidence="1 2">
    <name type="scientific">Streptomyces lydicamycinicus</name>
    <dbReference type="NCBI Taxonomy" id="1546107"/>
    <lineage>
        <taxon>Bacteria</taxon>
        <taxon>Bacillati</taxon>
        <taxon>Actinomycetota</taxon>
        <taxon>Actinomycetes</taxon>
        <taxon>Kitasatosporales</taxon>
        <taxon>Streptomycetaceae</taxon>
        <taxon>Streptomyces</taxon>
    </lineage>
</organism>
<dbReference type="AlphaFoldDB" id="A0A0P4RDX9"/>
<dbReference type="Proteomes" id="UP000048965">
    <property type="component" value="Unassembled WGS sequence"/>
</dbReference>
<proteinExistence type="predicted"/>
<name>A0A0P4RDX9_9ACTN</name>
<gene>
    <name evidence="1" type="ORF">TPA0598_07_06980</name>
</gene>
<keyword evidence="2" id="KW-1185">Reference proteome</keyword>
<protein>
    <submittedName>
        <fullName evidence="1">Uncharacterized protein</fullName>
    </submittedName>
</protein>